<gene>
    <name evidence="1" type="ORF">OLC1_LOCUS17514</name>
</gene>
<proteinExistence type="predicted"/>
<keyword evidence="2" id="KW-1185">Reference proteome</keyword>
<protein>
    <submittedName>
        <fullName evidence="1">OLC1v1009537C1</fullName>
    </submittedName>
</protein>
<dbReference type="Gene3D" id="3.30.200.20">
    <property type="entry name" value="Phosphorylase Kinase, domain 1"/>
    <property type="match status" value="1"/>
</dbReference>
<dbReference type="EMBL" id="OX459123">
    <property type="protein sequence ID" value="CAI9109672.1"/>
    <property type="molecule type" value="Genomic_DNA"/>
</dbReference>
<evidence type="ECO:0000313" key="1">
    <source>
        <dbReference type="EMBL" id="CAI9109672.1"/>
    </source>
</evidence>
<evidence type="ECO:0000313" key="2">
    <source>
        <dbReference type="Proteomes" id="UP001161247"/>
    </source>
</evidence>
<reference evidence="1" key="1">
    <citation type="submission" date="2023-03" db="EMBL/GenBank/DDBJ databases">
        <authorList>
            <person name="Julca I."/>
        </authorList>
    </citation>
    <scope>NUCLEOTIDE SEQUENCE</scope>
</reference>
<sequence>MSAGIGWLVPFCAEKRIGKIAQRTPSDLSSSLSSSSSSFNLGSFHSRVSSFSSRSLLLVGESFTYPQILQAKDGFDNSKLMKKGQSGDLYLRVLESGLEVVVKKVSVSIKFEMEIHGIVIVNHPSQSASSFGTLLA</sequence>
<dbReference type="Proteomes" id="UP001161247">
    <property type="component" value="Chromosome 6"/>
</dbReference>
<name>A0AAV1DRK7_OLDCO</name>
<dbReference type="AlphaFoldDB" id="A0AAV1DRK7"/>
<accession>A0AAV1DRK7</accession>
<organism evidence="1 2">
    <name type="scientific">Oldenlandia corymbosa var. corymbosa</name>
    <dbReference type="NCBI Taxonomy" id="529605"/>
    <lineage>
        <taxon>Eukaryota</taxon>
        <taxon>Viridiplantae</taxon>
        <taxon>Streptophyta</taxon>
        <taxon>Embryophyta</taxon>
        <taxon>Tracheophyta</taxon>
        <taxon>Spermatophyta</taxon>
        <taxon>Magnoliopsida</taxon>
        <taxon>eudicotyledons</taxon>
        <taxon>Gunneridae</taxon>
        <taxon>Pentapetalae</taxon>
        <taxon>asterids</taxon>
        <taxon>lamiids</taxon>
        <taxon>Gentianales</taxon>
        <taxon>Rubiaceae</taxon>
        <taxon>Rubioideae</taxon>
        <taxon>Spermacoceae</taxon>
        <taxon>Hedyotis-Oldenlandia complex</taxon>
        <taxon>Oldenlandia</taxon>
    </lineage>
</organism>